<dbReference type="InterPro" id="IPR051677">
    <property type="entry name" value="AfsR-DnrI-RedD_regulator"/>
</dbReference>
<feature type="DNA-binding region" description="OmpR/PhoB-type" evidence="5">
    <location>
        <begin position="53"/>
        <end position="152"/>
    </location>
</feature>
<dbReference type="SMART" id="SM00862">
    <property type="entry name" value="Trans_reg_C"/>
    <property type="match status" value="1"/>
</dbReference>
<dbReference type="InterPro" id="IPR036388">
    <property type="entry name" value="WH-like_DNA-bd_sf"/>
</dbReference>
<dbReference type="CDD" id="cd15831">
    <property type="entry name" value="BTAD"/>
    <property type="match status" value="1"/>
</dbReference>
<evidence type="ECO:0000256" key="1">
    <source>
        <dbReference type="ARBA" id="ARBA00005820"/>
    </source>
</evidence>
<evidence type="ECO:0000259" key="7">
    <source>
        <dbReference type="PROSITE" id="PS51755"/>
    </source>
</evidence>
<evidence type="ECO:0000313" key="8">
    <source>
        <dbReference type="EMBL" id="OXM68485.1"/>
    </source>
</evidence>
<keyword evidence="9" id="KW-1185">Reference proteome</keyword>
<proteinExistence type="inferred from homology"/>
<dbReference type="GO" id="GO:0006355">
    <property type="term" value="P:regulation of DNA-templated transcription"/>
    <property type="evidence" value="ECO:0007669"/>
    <property type="project" value="InterPro"/>
</dbReference>
<accession>A0A229TB51</accession>
<keyword evidence="4" id="KW-0804">Transcription</keyword>
<dbReference type="Pfam" id="PF03704">
    <property type="entry name" value="BTAD"/>
    <property type="match status" value="1"/>
</dbReference>
<dbReference type="GO" id="GO:0000160">
    <property type="term" value="P:phosphorelay signal transduction system"/>
    <property type="evidence" value="ECO:0007669"/>
    <property type="project" value="InterPro"/>
</dbReference>
<sequence>MGGSERHACDCEMPGGPVRSGKLGRAANIVRLERPSSPVPGRDLDRATSLDASPKGDTKSPTVEFRLFGAVEAHIGGRPVDLGPARQRCVLVALLIDANCVVPIDQLMSRVWGEASDHRATLYSYLSRLRKALADAEEAEIVRVSGGYTLTVDPMVVDLWRFRHLVELARLSQDAEDAAEWFEQALSLRRGEAFGCLDTAWLSELRGQVDAELRATRLRRNELMLRLGRHMDLIADLTADVAAQPLDEQLVSQLMLALYRAGRRAEALWVYHRTRKALADELGIDPGPELTELHRRALADAVDVAPGVANGRRPGSTQFPADVVDFTDRDKCSPGCVPSWTERRILPRQRPLR</sequence>
<evidence type="ECO:0000256" key="2">
    <source>
        <dbReference type="ARBA" id="ARBA00023015"/>
    </source>
</evidence>
<keyword evidence="2" id="KW-0805">Transcription regulation</keyword>
<feature type="region of interest" description="Disordered" evidence="6">
    <location>
        <begin position="31"/>
        <end position="59"/>
    </location>
</feature>
<dbReference type="SUPFAM" id="SSF48452">
    <property type="entry name" value="TPR-like"/>
    <property type="match status" value="1"/>
</dbReference>
<dbReference type="SUPFAM" id="SSF46894">
    <property type="entry name" value="C-terminal effector domain of the bipartite response regulators"/>
    <property type="match status" value="1"/>
</dbReference>
<dbReference type="PANTHER" id="PTHR35807:SF1">
    <property type="entry name" value="TRANSCRIPTIONAL REGULATOR REDD"/>
    <property type="match status" value="1"/>
</dbReference>
<feature type="domain" description="OmpR/PhoB-type" evidence="7">
    <location>
        <begin position="53"/>
        <end position="152"/>
    </location>
</feature>
<dbReference type="PANTHER" id="PTHR35807">
    <property type="entry name" value="TRANSCRIPTIONAL REGULATOR REDD-RELATED"/>
    <property type="match status" value="1"/>
</dbReference>
<evidence type="ECO:0000256" key="3">
    <source>
        <dbReference type="ARBA" id="ARBA00023125"/>
    </source>
</evidence>
<dbReference type="GO" id="GO:0003677">
    <property type="term" value="F:DNA binding"/>
    <property type="evidence" value="ECO:0007669"/>
    <property type="project" value="UniProtKB-UniRule"/>
</dbReference>
<dbReference type="PROSITE" id="PS51755">
    <property type="entry name" value="OMPR_PHOB"/>
    <property type="match status" value="1"/>
</dbReference>
<name>A0A229TB51_9PSEU</name>
<dbReference type="Proteomes" id="UP000215199">
    <property type="component" value="Unassembled WGS sequence"/>
</dbReference>
<evidence type="ECO:0000256" key="5">
    <source>
        <dbReference type="PROSITE-ProRule" id="PRU01091"/>
    </source>
</evidence>
<dbReference type="InterPro" id="IPR016032">
    <property type="entry name" value="Sig_transdc_resp-reg_C-effctor"/>
</dbReference>
<protein>
    <recommendedName>
        <fullName evidence="7">OmpR/PhoB-type domain-containing protein</fullName>
    </recommendedName>
</protein>
<evidence type="ECO:0000256" key="4">
    <source>
        <dbReference type="ARBA" id="ARBA00023163"/>
    </source>
</evidence>
<dbReference type="Gene3D" id="1.25.40.10">
    <property type="entry name" value="Tetratricopeptide repeat domain"/>
    <property type="match status" value="1"/>
</dbReference>
<dbReference type="Pfam" id="PF00486">
    <property type="entry name" value="Trans_reg_C"/>
    <property type="match status" value="1"/>
</dbReference>
<dbReference type="EMBL" id="NMUL01000010">
    <property type="protein sequence ID" value="OXM68485.1"/>
    <property type="molecule type" value="Genomic_DNA"/>
</dbReference>
<dbReference type="InterPro" id="IPR001867">
    <property type="entry name" value="OmpR/PhoB-type_DNA-bd"/>
</dbReference>
<dbReference type="SMART" id="SM01043">
    <property type="entry name" value="BTAD"/>
    <property type="match status" value="1"/>
</dbReference>
<dbReference type="Gene3D" id="1.10.10.10">
    <property type="entry name" value="Winged helix-like DNA-binding domain superfamily/Winged helix DNA-binding domain"/>
    <property type="match status" value="1"/>
</dbReference>
<dbReference type="InterPro" id="IPR005158">
    <property type="entry name" value="BTAD"/>
</dbReference>
<evidence type="ECO:0000256" key="6">
    <source>
        <dbReference type="SAM" id="MobiDB-lite"/>
    </source>
</evidence>
<gene>
    <name evidence="8" type="ORF">CF165_13335</name>
</gene>
<keyword evidence="3 5" id="KW-0238">DNA-binding</keyword>
<organism evidence="8 9">
    <name type="scientific">Amycolatopsis vastitatis</name>
    <dbReference type="NCBI Taxonomy" id="1905142"/>
    <lineage>
        <taxon>Bacteria</taxon>
        <taxon>Bacillati</taxon>
        <taxon>Actinomycetota</taxon>
        <taxon>Actinomycetes</taxon>
        <taxon>Pseudonocardiales</taxon>
        <taxon>Pseudonocardiaceae</taxon>
        <taxon>Amycolatopsis</taxon>
    </lineage>
</organism>
<comment type="caution">
    <text evidence="8">The sequence shown here is derived from an EMBL/GenBank/DDBJ whole genome shotgun (WGS) entry which is preliminary data.</text>
</comment>
<dbReference type="AlphaFoldDB" id="A0A229TB51"/>
<reference evidence="9" key="1">
    <citation type="submission" date="2017-07" db="EMBL/GenBank/DDBJ databases">
        <title>Comparative genome mining reveals phylogenetic distribution patterns of secondary metabolites in Amycolatopsis.</title>
        <authorList>
            <person name="Adamek M."/>
            <person name="Alanjary M."/>
            <person name="Sales-Ortells H."/>
            <person name="Goodfellow M."/>
            <person name="Bull A.T."/>
            <person name="Kalinowski J."/>
            <person name="Ziemert N."/>
        </authorList>
    </citation>
    <scope>NUCLEOTIDE SEQUENCE [LARGE SCALE GENOMIC DNA]</scope>
    <source>
        <strain evidence="9">H5</strain>
    </source>
</reference>
<comment type="similarity">
    <text evidence="1">Belongs to the AfsR/DnrI/RedD regulatory family.</text>
</comment>
<feature type="compositionally biased region" description="Basic and acidic residues" evidence="6">
    <location>
        <begin position="42"/>
        <end position="58"/>
    </location>
</feature>
<evidence type="ECO:0000313" key="9">
    <source>
        <dbReference type="Proteomes" id="UP000215199"/>
    </source>
</evidence>
<dbReference type="InterPro" id="IPR011990">
    <property type="entry name" value="TPR-like_helical_dom_sf"/>
</dbReference>